<evidence type="ECO:0000313" key="1">
    <source>
        <dbReference type="Proteomes" id="UP000887560"/>
    </source>
</evidence>
<reference evidence="2" key="1">
    <citation type="submission" date="2022-11" db="UniProtKB">
        <authorList>
            <consortium name="WormBaseParasite"/>
        </authorList>
    </citation>
    <scope>IDENTIFICATION</scope>
</reference>
<organism evidence="1 2">
    <name type="scientific">Meloidogyne floridensis</name>
    <dbReference type="NCBI Taxonomy" id="298350"/>
    <lineage>
        <taxon>Eukaryota</taxon>
        <taxon>Metazoa</taxon>
        <taxon>Ecdysozoa</taxon>
        <taxon>Nematoda</taxon>
        <taxon>Chromadorea</taxon>
        <taxon>Rhabditida</taxon>
        <taxon>Tylenchina</taxon>
        <taxon>Tylenchomorpha</taxon>
        <taxon>Tylenchoidea</taxon>
        <taxon>Meloidogynidae</taxon>
        <taxon>Meloidogyninae</taxon>
        <taxon>Meloidogyne</taxon>
    </lineage>
</organism>
<dbReference type="WBParaSite" id="scf7180000417268.g1084">
    <property type="protein sequence ID" value="scf7180000417268.g1084"/>
    <property type="gene ID" value="scf7180000417268.g1084"/>
</dbReference>
<protein>
    <submittedName>
        <fullName evidence="2">Uncharacterized protein</fullName>
    </submittedName>
</protein>
<keyword evidence="1" id="KW-1185">Reference proteome</keyword>
<dbReference type="AlphaFoldDB" id="A0A915NJ13"/>
<dbReference type="Proteomes" id="UP000887560">
    <property type="component" value="Unplaced"/>
</dbReference>
<name>A0A915NJ13_9BILA</name>
<proteinExistence type="predicted"/>
<sequence>MLGSLILVESALSYPVDFLNQYRQYFSSSIVAFPKIVLTQLFYLPTKTGIYYNIMAEEDNDGDYLNNSD</sequence>
<evidence type="ECO:0000313" key="2">
    <source>
        <dbReference type="WBParaSite" id="scf7180000417268.g1084"/>
    </source>
</evidence>
<accession>A0A915NJ13</accession>